<organism evidence="1">
    <name type="scientific">Mycobacterium xenopi 4042</name>
    <dbReference type="NCBI Taxonomy" id="1299334"/>
    <lineage>
        <taxon>Bacteria</taxon>
        <taxon>Bacillati</taxon>
        <taxon>Actinomycetota</taxon>
        <taxon>Actinomycetes</taxon>
        <taxon>Mycobacteriales</taxon>
        <taxon>Mycobacteriaceae</taxon>
        <taxon>Mycobacterium</taxon>
    </lineage>
</organism>
<dbReference type="PATRIC" id="fig|1299334.3.peg.2518"/>
<evidence type="ECO:0000313" key="1">
    <source>
        <dbReference type="EMBL" id="EUA65537.1"/>
    </source>
</evidence>
<name>X8DA80_MYCXE</name>
<dbReference type="EMBL" id="JAOB01000027">
    <property type="protein sequence ID" value="EUA65537.1"/>
    <property type="molecule type" value="Genomic_DNA"/>
</dbReference>
<dbReference type="AlphaFoldDB" id="X8DA80"/>
<sequence length="298" mass="32323">MLGLGKHASLVRAVNMGSHTVGESLRSTPEFGAAMALVAALNDPQRPGADLLLGGWSCAVFGAGASARFVVAERHGLSWIPAGVYLPYGVTVAHLDERVSAEERVRWRGMEPSALVLSQYAQAVGERPRIVVAREYRTGLDAWFDRRTVVVADKGERVIIPNPVTDSQTGHHRLALASPGDWALVQSLGDSEIPAGCAAPRRRWWRATMSSSLTSPMRGFGLLRSTRLVGRIRLGCRSCGRRLGARCSRSCLGWWAARSSVVSSTTSGCSTLTWRCSCADGKRCCSRSTRRPGRCWLM</sequence>
<gene>
    <name evidence="1" type="ORF">I553_10834</name>
</gene>
<comment type="caution">
    <text evidence="1">The sequence shown here is derived from an EMBL/GenBank/DDBJ whole genome shotgun (WGS) entry which is preliminary data.</text>
</comment>
<proteinExistence type="predicted"/>
<protein>
    <submittedName>
        <fullName evidence="1">Uncharacterized protein</fullName>
    </submittedName>
</protein>
<accession>X8DA80</accession>
<reference evidence="1" key="1">
    <citation type="submission" date="2014-01" db="EMBL/GenBank/DDBJ databases">
        <authorList>
            <person name="Brown-Elliot B."/>
            <person name="Wallace R."/>
            <person name="Lenaerts A."/>
            <person name="Ordway D."/>
            <person name="DeGroote M.A."/>
            <person name="Parker T."/>
            <person name="Sizemore C."/>
            <person name="Tallon L.J."/>
            <person name="Sadzewicz L.K."/>
            <person name="Sengamalay N."/>
            <person name="Fraser C.M."/>
            <person name="Hine E."/>
            <person name="Shefchek K.A."/>
            <person name="Das S.P."/>
            <person name="Tettelin H."/>
        </authorList>
    </citation>
    <scope>NUCLEOTIDE SEQUENCE [LARGE SCALE GENOMIC DNA]</scope>
    <source>
        <strain evidence="1">4042</strain>
    </source>
</reference>